<dbReference type="PROSITE" id="PS51257">
    <property type="entry name" value="PROKAR_LIPOPROTEIN"/>
    <property type="match status" value="1"/>
</dbReference>
<evidence type="ECO:0008006" key="2">
    <source>
        <dbReference type="Google" id="ProtNLM"/>
    </source>
</evidence>
<accession>A0A7C4LNC6</accession>
<proteinExistence type="predicted"/>
<name>A0A7C4LNC6_9PLAN</name>
<reference evidence="1" key="1">
    <citation type="journal article" date="2020" name="mSystems">
        <title>Genome- and Community-Level Interaction Insights into Carbon Utilization and Element Cycling Functions of Hydrothermarchaeota in Hydrothermal Sediment.</title>
        <authorList>
            <person name="Zhou Z."/>
            <person name="Liu Y."/>
            <person name="Xu W."/>
            <person name="Pan J."/>
            <person name="Luo Z.H."/>
            <person name="Li M."/>
        </authorList>
    </citation>
    <scope>NUCLEOTIDE SEQUENCE [LARGE SCALE GENOMIC DNA]</scope>
    <source>
        <strain evidence="1">SpSt-508</strain>
    </source>
</reference>
<sequence length="145" mass="15837">MNTELRAWLFVVLVSLGGCGRPTGKPVVVAGTLTLDGQPVDRAMICLTPRQPHGSSGAPPVPVWVRVVGGQFHVTSGHRLAPGPYELVVQAEEPDSEEVLDEMHRRQEVQLADRNRLWFAANRRGSVPVVLTSGNQEVLIELTTR</sequence>
<protein>
    <recommendedName>
        <fullName evidence="2">Carboxypeptidase regulatory-like domain-containing protein</fullName>
    </recommendedName>
</protein>
<organism evidence="1">
    <name type="scientific">Schlesneria paludicola</name>
    <dbReference type="NCBI Taxonomy" id="360056"/>
    <lineage>
        <taxon>Bacteria</taxon>
        <taxon>Pseudomonadati</taxon>
        <taxon>Planctomycetota</taxon>
        <taxon>Planctomycetia</taxon>
        <taxon>Planctomycetales</taxon>
        <taxon>Planctomycetaceae</taxon>
        <taxon>Schlesneria</taxon>
    </lineage>
</organism>
<comment type="caution">
    <text evidence="1">The sequence shown here is derived from an EMBL/GenBank/DDBJ whole genome shotgun (WGS) entry which is preliminary data.</text>
</comment>
<dbReference type="AlphaFoldDB" id="A0A7C4LNC6"/>
<dbReference type="EMBL" id="DSVQ01000019">
    <property type="protein sequence ID" value="HGT41014.1"/>
    <property type="molecule type" value="Genomic_DNA"/>
</dbReference>
<evidence type="ECO:0000313" key="1">
    <source>
        <dbReference type="EMBL" id="HGT41014.1"/>
    </source>
</evidence>
<gene>
    <name evidence="1" type="ORF">ENS64_17350</name>
</gene>